<proteinExistence type="inferred from homology"/>
<dbReference type="SUPFAM" id="SSF53187">
    <property type="entry name" value="Zn-dependent exopeptidases"/>
    <property type="match status" value="1"/>
</dbReference>
<keyword evidence="4" id="KW-0479">Metal-binding</keyword>
<keyword evidence="9" id="KW-1185">Reference proteome</keyword>
<evidence type="ECO:0000256" key="2">
    <source>
        <dbReference type="ARBA" id="ARBA00006153"/>
    </source>
</evidence>
<evidence type="ECO:0000256" key="3">
    <source>
        <dbReference type="ARBA" id="ARBA00011738"/>
    </source>
</evidence>
<dbReference type="RefSeq" id="WP_378976712.1">
    <property type="nucleotide sequence ID" value="NZ_JBHRVD010000001.1"/>
</dbReference>
<accession>A0ABV7MFI5</accession>
<dbReference type="InterPro" id="IPR036264">
    <property type="entry name" value="Bact_exopeptidase_dim_dom"/>
</dbReference>
<dbReference type="Pfam" id="PF07687">
    <property type="entry name" value="M20_dimer"/>
    <property type="match status" value="1"/>
</dbReference>
<dbReference type="InterPro" id="IPR011650">
    <property type="entry name" value="Peptidase_M20_dimer"/>
</dbReference>
<comment type="caution">
    <text evidence="8">The sequence shown here is derived from an EMBL/GenBank/DDBJ whole genome shotgun (WGS) entry which is preliminary data.</text>
</comment>
<evidence type="ECO:0000313" key="8">
    <source>
        <dbReference type="EMBL" id="MFC3320613.1"/>
    </source>
</evidence>
<reference evidence="9" key="1">
    <citation type="journal article" date="2019" name="Int. J. Syst. Evol. Microbiol.">
        <title>The Global Catalogue of Microorganisms (GCM) 10K type strain sequencing project: providing services to taxonomists for standard genome sequencing and annotation.</title>
        <authorList>
            <consortium name="The Broad Institute Genomics Platform"/>
            <consortium name="The Broad Institute Genome Sequencing Center for Infectious Disease"/>
            <person name="Wu L."/>
            <person name="Ma J."/>
        </authorList>
    </citation>
    <scope>NUCLEOTIDE SEQUENCE [LARGE SCALE GENOMIC DNA]</scope>
    <source>
        <strain evidence="9">ICMP 19515</strain>
    </source>
</reference>
<dbReference type="Pfam" id="PF01546">
    <property type="entry name" value="Peptidase_M20"/>
    <property type="match status" value="1"/>
</dbReference>
<dbReference type="InterPro" id="IPR010158">
    <property type="entry name" value="Amidase_Cbmase"/>
</dbReference>
<evidence type="ECO:0000256" key="1">
    <source>
        <dbReference type="ARBA" id="ARBA00001936"/>
    </source>
</evidence>
<evidence type="ECO:0000313" key="9">
    <source>
        <dbReference type="Proteomes" id="UP001595648"/>
    </source>
</evidence>
<keyword evidence="5 8" id="KW-0378">Hydrolase</keyword>
<sequence length="410" mass="44788">MPKINAERLLSNLRRFAQFGAYKTGVHRPTYSREDTDSRRWLAQQYEAIGLQAHIDGVGNVFGSPRSDRRLLLIGSHAESQNYAGWLDGALGVTYGLEIARTFAETPDCAGLPVAPVAWADEEGHYVSMLGSRSFIGDIDEAEIDRAVNVDHGLTLREALRGAGLAGVPRSLLEPERYVGYLEAHIEQGDALEASSKRIGVVTSIVGTRQYSIVFHGIQNHAGTTRMAIRRDAGVAATMLAMSIAKRFPEVAGPRSVWTTGRVTLEPGAPNIIPGRAEMLFQFRDSEMPTLERLDLTLRELVEETAIKTGCRAEIERTESGRPWHMDPAFQEAIENAAARHAPGAHVRMPSGASHDAQVVGCKLRAAMLFVPSIGGISHHWTENTDDVDLVLGCQVLADAAETILRGEYM</sequence>
<dbReference type="GO" id="GO:0016787">
    <property type="term" value="F:hydrolase activity"/>
    <property type="evidence" value="ECO:0007669"/>
    <property type="project" value="UniProtKB-KW"/>
</dbReference>
<dbReference type="Proteomes" id="UP001595648">
    <property type="component" value="Unassembled WGS sequence"/>
</dbReference>
<comment type="subunit">
    <text evidence="3">Homodimer.</text>
</comment>
<evidence type="ECO:0000259" key="7">
    <source>
        <dbReference type="Pfam" id="PF07687"/>
    </source>
</evidence>
<dbReference type="PIRSF" id="PIRSF001235">
    <property type="entry name" value="Amidase_carbamoylase"/>
    <property type="match status" value="1"/>
</dbReference>
<dbReference type="NCBIfam" id="TIGR01879">
    <property type="entry name" value="hydantase"/>
    <property type="match status" value="1"/>
</dbReference>
<protein>
    <submittedName>
        <fullName evidence="8">Hydantoinase/carbamoylase family amidase</fullName>
        <ecNumber evidence="8">3.5.-.-</ecNumber>
    </submittedName>
</protein>
<feature type="domain" description="Peptidase M20 dimerisation" evidence="7">
    <location>
        <begin position="207"/>
        <end position="307"/>
    </location>
</feature>
<dbReference type="EC" id="3.5.-.-" evidence="8"/>
<comment type="similarity">
    <text evidence="2">Belongs to the peptidase M20 family.</text>
</comment>
<dbReference type="EMBL" id="JBHRVD010000001">
    <property type="protein sequence ID" value="MFC3320613.1"/>
    <property type="molecule type" value="Genomic_DNA"/>
</dbReference>
<dbReference type="CDD" id="cd03884">
    <property type="entry name" value="M20_bAS"/>
    <property type="match status" value="1"/>
</dbReference>
<evidence type="ECO:0000256" key="6">
    <source>
        <dbReference type="ARBA" id="ARBA00023211"/>
    </source>
</evidence>
<organism evidence="8 9">
    <name type="scientific">Mesorhizobium cantuariense</name>
    <dbReference type="NCBI Taxonomy" id="1300275"/>
    <lineage>
        <taxon>Bacteria</taxon>
        <taxon>Pseudomonadati</taxon>
        <taxon>Pseudomonadota</taxon>
        <taxon>Alphaproteobacteria</taxon>
        <taxon>Hyphomicrobiales</taxon>
        <taxon>Phyllobacteriaceae</taxon>
        <taxon>Mesorhizobium</taxon>
    </lineage>
</organism>
<dbReference type="Gene3D" id="3.30.70.360">
    <property type="match status" value="1"/>
</dbReference>
<evidence type="ECO:0000256" key="5">
    <source>
        <dbReference type="ARBA" id="ARBA00022801"/>
    </source>
</evidence>
<keyword evidence="6" id="KW-0464">Manganese</keyword>
<dbReference type="PANTHER" id="PTHR32494:SF19">
    <property type="entry name" value="ALLANTOATE DEIMINASE-RELATED"/>
    <property type="match status" value="1"/>
</dbReference>
<dbReference type="InterPro" id="IPR002933">
    <property type="entry name" value="Peptidase_M20"/>
</dbReference>
<name>A0ABV7MFI5_9HYPH</name>
<evidence type="ECO:0000256" key="4">
    <source>
        <dbReference type="ARBA" id="ARBA00022723"/>
    </source>
</evidence>
<dbReference type="Gene3D" id="3.40.630.10">
    <property type="entry name" value="Zn peptidases"/>
    <property type="match status" value="1"/>
</dbReference>
<comment type="cofactor">
    <cofactor evidence="1">
        <name>Mn(2+)</name>
        <dbReference type="ChEBI" id="CHEBI:29035"/>
    </cofactor>
</comment>
<dbReference type="PANTHER" id="PTHR32494">
    <property type="entry name" value="ALLANTOATE DEIMINASE-RELATED"/>
    <property type="match status" value="1"/>
</dbReference>
<gene>
    <name evidence="8" type="ORF">ACFOJ9_01945</name>
</gene>
<dbReference type="SUPFAM" id="SSF55031">
    <property type="entry name" value="Bacterial exopeptidase dimerisation domain"/>
    <property type="match status" value="1"/>
</dbReference>